<evidence type="ECO:0000313" key="1">
    <source>
        <dbReference type="EMBL" id="KKU27536.1"/>
    </source>
</evidence>
<reference evidence="1 2" key="1">
    <citation type="journal article" date="2015" name="Nature">
        <title>rRNA introns, odd ribosomes, and small enigmatic genomes across a large radiation of phyla.</title>
        <authorList>
            <person name="Brown C.T."/>
            <person name="Hug L.A."/>
            <person name="Thomas B.C."/>
            <person name="Sharon I."/>
            <person name="Castelle C.J."/>
            <person name="Singh A."/>
            <person name="Wilkins M.J."/>
            <person name="Williams K.H."/>
            <person name="Banfield J.F."/>
        </authorList>
    </citation>
    <scope>NUCLEOTIDE SEQUENCE [LARGE SCALE GENOMIC DNA]</scope>
</reference>
<dbReference type="EMBL" id="LCMC01000048">
    <property type="protein sequence ID" value="KKU27536.1"/>
    <property type="molecule type" value="Genomic_DNA"/>
</dbReference>
<name>A0A0G1P459_9BACT</name>
<dbReference type="Proteomes" id="UP000034510">
    <property type="component" value="Unassembled WGS sequence"/>
</dbReference>
<protein>
    <recommendedName>
        <fullName evidence="3">Response regulatory domain-containing protein</fullName>
    </recommendedName>
</protein>
<dbReference type="InterPro" id="IPR011006">
    <property type="entry name" value="CheY-like_superfamily"/>
</dbReference>
<evidence type="ECO:0000313" key="2">
    <source>
        <dbReference type="Proteomes" id="UP000034510"/>
    </source>
</evidence>
<comment type="caution">
    <text evidence="1">The sequence shown here is derived from an EMBL/GenBank/DDBJ whole genome shotgun (WGS) entry which is preliminary data.</text>
</comment>
<dbReference type="AlphaFoldDB" id="A0A0G1P459"/>
<evidence type="ECO:0008006" key="3">
    <source>
        <dbReference type="Google" id="ProtNLM"/>
    </source>
</evidence>
<dbReference type="SUPFAM" id="SSF52172">
    <property type="entry name" value="CheY-like"/>
    <property type="match status" value="1"/>
</dbReference>
<gene>
    <name evidence="1" type="ORF">UX41_C0048G0002</name>
</gene>
<dbReference type="Gene3D" id="3.40.50.2300">
    <property type="match status" value="1"/>
</dbReference>
<organism evidence="1 2">
    <name type="scientific">Candidatus Collierbacteria bacterium GW2011_GWE1_46_18</name>
    <dbReference type="NCBI Taxonomy" id="1618399"/>
    <lineage>
        <taxon>Bacteria</taxon>
        <taxon>Candidatus Collieribacteriota</taxon>
    </lineage>
</organism>
<sequence length="155" mass="18176">MKFLWVFDFDWEDVSSLFDRLFHGKDRFTKENVQILFVDDEVNDFDVINNLKEAGWSVIGVEDIKNVDEDIVKRSQIIFVDFKGVGRSLSQKEQGIGLIKLIKNTYGKKKRLILYSGHASFSLDDNFKAADDWLSKNSDTREFIDKIKENMRELR</sequence>
<proteinExistence type="predicted"/>
<accession>A0A0G1P459</accession>